<evidence type="ECO:0000313" key="2">
    <source>
        <dbReference type="Proteomes" id="UP001149860"/>
    </source>
</evidence>
<protein>
    <submittedName>
        <fullName evidence="1">DUF3290 domain-containing protein</fullName>
    </submittedName>
</protein>
<accession>A0ACD5DF97</accession>
<organism evidence="1 2">
    <name type="scientific">Lentilactobacillus terminaliae</name>
    <dbReference type="NCBI Taxonomy" id="3003483"/>
    <lineage>
        <taxon>Bacteria</taxon>
        <taxon>Bacillati</taxon>
        <taxon>Bacillota</taxon>
        <taxon>Bacilli</taxon>
        <taxon>Lactobacillales</taxon>
        <taxon>Lactobacillaceae</taxon>
        <taxon>Lentilactobacillus</taxon>
    </lineage>
</organism>
<name>A0ACD5DF97_9LACO</name>
<dbReference type="Proteomes" id="UP001149860">
    <property type="component" value="Chromosome"/>
</dbReference>
<evidence type="ECO:0000313" key="1">
    <source>
        <dbReference type="EMBL" id="XFD39831.1"/>
    </source>
</evidence>
<gene>
    <name evidence="1" type="ORF">O0236_000560</name>
</gene>
<sequence length="150" mass="17224">MNFYSYEYLMSNQDNSRLIKIIVFGFLVAVIGALFFMYLRNRFEIKYKDLGIIFVTTLLLLLAMQYNDYSNLLTTRKQTGQITGTIKETANRLGVKPNQVSVNSTTQTDGLLVDTPKGFFRIDFNSDGSSFVLEKVQLQNPKIKIVRRQS</sequence>
<proteinExistence type="predicted"/>
<dbReference type="EMBL" id="CP168151">
    <property type="protein sequence ID" value="XFD39831.1"/>
    <property type="molecule type" value="Genomic_DNA"/>
</dbReference>
<reference evidence="1" key="1">
    <citation type="submission" date="2024-08" db="EMBL/GenBank/DDBJ databases">
        <title>Lentilactobacillus sp. nov., isolated from tree bark.</title>
        <authorList>
            <person name="Phuengjayaem S."/>
            <person name="Tanasupawat S."/>
        </authorList>
    </citation>
    <scope>NUCLEOTIDE SEQUENCE</scope>
    <source>
        <strain evidence="1">SPB1-3</strain>
    </source>
</reference>
<keyword evidence="2" id="KW-1185">Reference proteome</keyword>